<dbReference type="Pfam" id="PF13439">
    <property type="entry name" value="Glyco_transf_4"/>
    <property type="match status" value="1"/>
</dbReference>
<organism evidence="4 5">
    <name type="scientific">Segniliparus rugosus (strain ATCC BAA-974 / DSM 45345 / CCUG 50838 / CIP 108380 / JCM 13579 / CDC 945)</name>
    <dbReference type="NCBI Taxonomy" id="679197"/>
    <lineage>
        <taxon>Bacteria</taxon>
        <taxon>Bacillati</taxon>
        <taxon>Actinomycetota</taxon>
        <taxon>Actinomycetes</taxon>
        <taxon>Mycobacteriales</taxon>
        <taxon>Segniliparaceae</taxon>
        <taxon>Segniliparus</taxon>
    </lineage>
</organism>
<feature type="domain" description="Glycosyltransferase subfamily 4-like N-terminal" evidence="3">
    <location>
        <begin position="10"/>
        <end position="166"/>
    </location>
</feature>
<dbReference type="CDD" id="cd03801">
    <property type="entry name" value="GT4_PimA-like"/>
    <property type="match status" value="1"/>
</dbReference>
<dbReference type="InterPro" id="IPR050194">
    <property type="entry name" value="Glycosyltransferase_grp1"/>
</dbReference>
<dbReference type="Proteomes" id="UP000004816">
    <property type="component" value="Unassembled WGS sequence"/>
</dbReference>
<dbReference type="PANTHER" id="PTHR45947">
    <property type="entry name" value="SULFOQUINOVOSYL TRANSFERASE SQD2"/>
    <property type="match status" value="1"/>
</dbReference>
<evidence type="ECO:0000313" key="4">
    <source>
        <dbReference type="EMBL" id="EFV14005.1"/>
    </source>
</evidence>
<evidence type="ECO:0000313" key="5">
    <source>
        <dbReference type="Proteomes" id="UP000004816"/>
    </source>
</evidence>
<dbReference type="AlphaFoldDB" id="E5XNR6"/>
<sequence length="371" mass="39009">MVCPYSLDAPGGVQAHVLELAKVLIDQGHEVQVIAPASGAAELPDYVFTSGRALAVPYNGSTVRLQFGPGALAKLRRWIAAGRFDVLHVHEPSAPSLSFLAVRAAEGPIVATFHAAATQSLILSALRSVITPCYEKIMGRIAVSPLSRRLQMQTVGAGSVEIPNGLHVREFQDAEPLPGYPRGGGTVVFLGRYDEPRKGFATLLRALPRLAARHPDLEVLVVGPGDEQRARAKAGAHAARLRFLGRVSHAEKAAALRSADVFCAPNTGGESQGIVLLEAMAAGVAVAASDLEAFRRVLGGGRAGALLPVGDASAWAEGVSALLSDRSCRARYVAEGRAVVAAYDWDVIAKQILRVYETVTVGSPGVRVARA</sequence>
<dbReference type="EMBL" id="ACZI02000003">
    <property type="protein sequence ID" value="EFV14005.1"/>
    <property type="molecule type" value="Genomic_DNA"/>
</dbReference>
<evidence type="ECO:0000259" key="3">
    <source>
        <dbReference type="Pfam" id="PF13439"/>
    </source>
</evidence>
<dbReference type="PANTHER" id="PTHR45947:SF3">
    <property type="entry name" value="SULFOQUINOVOSYL TRANSFERASE SQD2"/>
    <property type="match status" value="1"/>
</dbReference>
<dbReference type="HOGENOM" id="CLU_009583_2_1_11"/>
<comment type="caution">
    <text evidence="4">The sequence shown here is derived from an EMBL/GenBank/DDBJ whole genome shotgun (WGS) entry which is preliminary data.</text>
</comment>
<evidence type="ECO:0000256" key="2">
    <source>
        <dbReference type="ARBA" id="ARBA00022679"/>
    </source>
</evidence>
<dbReference type="Gene3D" id="3.40.50.2000">
    <property type="entry name" value="Glycogen Phosphorylase B"/>
    <property type="match status" value="2"/>
</dbReference>
<dbReference type="InterPro" id="IPR028098">
    <property type="entry name" value="Glyco_trans_4-like_N"/>
</dbReference>
<dbReference type="Pfam" id="PF13692">
    <property type="entry name" value="Glyco_trans_1_4"/>
    <property type="match status" value="1"/>
</dbReference>
<dbReference type="SUPFAM" id="SSF53756">
    <property type="entry name" value="UDP-Glycosyltransferase/glycogen phosphorylase"/>
    <property type="match status" value="1"/>
</dbReference>
<dbReference type="GO" id="GO:1903509">
    <property type="term" value="P:liposaccharide metabolic process"/>
    <property type="evidence" value="ECO:0007669"/>
    <property type="project" value="UniProtKB-ARBA"/>
</dbReference>
<dbReference type="GO" id="GO:0016758">
    <property type="term" value="F:hexosyltransferase activity"/>
    <property type="evidence" value="ECO:0007669"/>
    <property type="project" value="TreeGrafter"/>
</dbReference>
<name>E5XNR6_SEGRC</name>
<keyword evidence="2" id="KW-0808">Transferase</keyword>
<dbReference type="eggNOG" id="COG0438">
    <property type="taxonomic scope" value="Bacteria"/>
</dbReference>
<gene>
    <name evidence="4" type="ORF">HMPREF9336_01137</name>
</gene>
<dbReference type="STRING" id="679197.HMPREF9336_01137"/>
<accession>E5XNR6</accession>
<keyword evidence="5" id="KW-1185">Reference proteome</keyword>
<evidence type="ECO:0000256" key="1">
    <source>
        <dbReference type="ARBA" id="ARBA00022676"/>
    </source>
</evidence>
<protein>
    <recommendedName>
        <fullName evidence="3">Glycosyltransferase subfamily 4-like N-terminal domain-containing protein</fullName>
    </recommendedName>
</protein>
<keyword evidence="1" id="KW-0328">Glycosyltransferase</keyword>
<proteinExistence type="predicted"/>
<reference evidence="4 5" key="1">
    <citation type="journal article" date="2011" name="Stand. Genomic Sci.">
        <title>High quality draft genome sequence of Segniliparus rugosus CDC 945(T)= (ATCC BAA-974(T)).</title>
        <authorList>
            <person name="Earl A.M."/>
            <person name="Desjardins C.A."/>
            <person name="Fitzgerald M.G."/>
            <person name="Arachchi H.M."/>
            <person name="Zeng Q."/>
            <person name="Mehta T."/>
            <person name="Griggs A."/>
            <person name="Birren B.W."/>
            <person name="Toney N.C."/>
            <person name="Carr J."/>
            <person name="Posey J."/>
            <person name="Butler W.R."/>
        </authorList>
    </citation>
    <scope>NUCLEOTIDE SEQUENCE [LARGE SCALE GENOMIC DNA]</scope>
    <source>
        <strain evidence="5">ATCC BAA-974 / DSM 45345 / CCUG 50838 / CIP 108380 / JCM 13579 / CDC 945</strain>
    </source>
</reference>
<dbReference type="GO" id="GO:1901137">
    <property type="term" value="P:carbohydrate derivative biosynthetic process"/>
    <property type="evidence" value="ECO:0007669"/>
    <property type="project" value="UniProtKB-ARBA"/>
</dbReference>